<evidence type="ECO:0000313" key="2">
    <source>
        <dbReference type="EMBL" id="UXD22520.1"/>
    </source>
</evidence>
<reference evidence="2" key="1">
    <citation type="submission" date="2013-11" db="EMBL/GenBank/DDBJ databases">
        <title>Comparative genomics of Ignicoccus.</title>
        <authorList>
            <person name="Podar M."/>
        </authorList>
    </citation>
    <scope>NUCLEOTIDE SEQUENCE</scope>
    <source>
        <strain evidence="2">DSM 13166</strain>
    </source>
</reference>
<gene>
    <name evidence="2" type="ORF">IPA_05770</name>
</gene>
<keyword evidence="1" id="KW-0175">Coiled coil</keyword>
<keyword evidence="3" id="KW-1185">Reference proteome</keyword>
<dbReference type="AlphaFoldDB" id="A0A977KCT4"/>
<dbReference type="Proteomes" id="UP001063698">
    <property type="component" value="Chromosome"/>
</dbReference>
<evidence type="ECO:0000256" key="1">
    <source>
        <dbReference type="SAM" id="Coils"/>
    </source>
</evidence>
<dbReference type="KEGG" id="ipc:IPA_05770"/>
<proteinExistence type="predicted"/>
<accession>A0A977KCT4</accession>
<sequence>MVKDLACEDLVERLEAIERLLRALMEKCAELEGSLGELGLALEMITEELRASSP</sequence>
<feature type="coiled-coil region" evidence="1">
    <location>
        <begin position="7"/>
        <end position="34"/>
    </location>
</feature>
<dbReference type="EMBL" id="CP006868">
    <property type="protein sequence ID" value="UXD22520.1"/>
    <property type="molecule type" value="Genomic_DNA"/>
</dbReference>
<organism evidence="2 3">
    <name type="scientific">Ignicoccus pacificus DSM 13166</name>
    <dbReference type="NCBI Taxonomy" id="940294"/>
    <lineage>
        <taxon>Archaea</taxon>
        <taxon>Thermoproteota</taxon>
        <taxon>Thermoprotei</taxon>
        <taxon>Desulfurococcales</taxon>
        <taxon>Desulfurococcaceae</taxon>
        <taxon>Ignicoccus</taxon>
    </lineage>
</organism>
<protein>
    <submittedName>
        <fullName evidence="2">Uncharacterized protein</fullName>
    </submittedName>
</protein>
<name>A0A977KCT4_9CREN</name>
<evidence type="ECO:0000313" key="3">
    <source>
        <dbReference type="Proteomes" id="UP001063698"/>
    </source>
</evidence>